<protein>
    <recommendedName>
        <fullName evidence="4">histidine kinase</fullName>
        <ecNumber evidence="4">2.7.13.3</ecNumber>
    </recommendedName>
</protein>
<keyword evidence="12" id="KW-0472">Membrane</keyword>
<evidence type="ECO:0000256" key="3">
    <source>
        <dbReference type="ARBA" id="ARBA00006402"/>
    </source>
</evidence>
<keyword evidence="10" id="KW-0067">ATP-binding</keyword>
<evidence type="ECO:0000256" key="11">
    <source>
        <dbReference type="ARBA" id="ARBA00023012"/>
    </source>
</evidence>
<keyword evidence="11" id="KW-0902">Two-component regulatory system</keyword>
<evidence type="ECO:0000259" key="15">
    <source>
        <dbReference type="PROSITE" id="PS50109"/>
    </source>
</evidence>
<dbReference type="SUPFAM" id="SSF55781">
    <property type="entry name" value="GAF domain-like"/>
    <property type="match status" value="1"/>
</dbReference>
<evidence type="ECO:0000256" key="7">
    <source>
        <dbReference type="ARBA" id="ARBA00022679"/>
    </source>
</evidence>
<dbReference type="Gene3D" id="1.10.287.130">
    <property type="match status" value="1"/>
</dbReference>
<dbReference type="SMART" id="SM00065">
    <property type="entry name" value="GAF"/>
    <property type="match status" value="1"/>
</dbReference>
<dbReference type="InterPro" id="IPR003661">
    <property type="entry name" value="HisK_dim/P_dom"/>
</dbReference>
<evidence type="ECO:0000256" key="1">
    <source>
        <dbReference type="ARBA" id="ARBA00000085"/>
    </source>
</evidence>
<feature type="domain" description="Response regulatory" evidence="16">
    <location>
        <begin position="618"/>
        <end position="731"/>
    </location>
</feature>
<dbReference type="SUPFAM" id="SSF55874">
    <property type="entry name" value="ATPase domain of HSP90 chaperone/DNA topoisomerase II/histidine kinase"/>
    <property type="match status" value="1"/>
</dbReference>
<dbReference type="Gene3D" id="3.30.565.10">
    <property type="entry name" value="Histidine kinase-like ATPase, C-terminal domain"/>
    <property type="match status" value="1"/>
</dbReference>
<comment type="catalytic activity">
    <reaction evidence="1">
        <text>ATP + protein L-histidine = ADP + protein N-phospho-L-histidine.</text>
        <dbReference type="EC" id="2.7.13.3"/>
    </reaction>
</comment>
<evidence type="ECO:0000256" key="6">
    <source>
        <dbReference type="ARBA" id="ARBA00022553"/>
    </source>
</evidence>
<dbReference type="PANTHER" id="PTHR43547:SF2">
    <property type="entry name" value="HYBRID SIGNAL TRANSDUCTION HISTIDINE KINASE C"/>
    <property type="match status" value="1"/>
</dbReference>
<feature type="modified residue" description="4-aspartylphosphate" evidence="13">
    <location>
        <position position="667"/>
    </location>
</feature>
<dbReference type="Pfam" id="PF00512">
    <property type="entry name" value="HisKA"/>
    <property type="match status" value="1"/>
</dbReference>
<dbReference type="Pfam" id="PF00072">
    <property type="entry name" value="Response_reg"/>
    <property type="match status" value="1"/>
</dbReference>
<dbReference type="Gene3D" id="3.30.450.40">
    <property type="match status" value="1"/>
</dbReference>
<dbReference type="FunFam" id="3.30.565.10:FF:000023">
    <property type="entry name" value="PAS domain-containing sensor histidine kinase"/>
    <property type="match status" value="1"/>
</dbReference>
<evidence type="ECO:0000313" key="17">
    <source>
        <dbReference type="EMBL" id="TRU90632.1"/>
    </source>
</evidence>
<evidence type="ECO:0000256" key="2">
    <source>
        <dbReference type="ARBA" id="ARBA00004236"/>
    </source>
</evidence>
<keyword evidence="8" id="KW-0547">Nucleotide-binding</keyword>
<comment type="similarity">
    <text evidence="3">In the N-terminal section; belongs to the phytochrome family.</text>
</comment>
<evidence type="ECO:0000256" key="4">
    <source>
        <dbReference type="ARBA" id="ARBA00012438"/>
    </source>
</evidence>
<dbReference type="InterPro" id="IPR036890">
    <property type="entry name" value="HATPase_C_sf"/>
</dbReference>
<comment type="subcellular location">
    <subcellularLocation>
        <location evidence="2">Cell membrane</location>
    </subcellularLocation>
</comment>
<dbReference type="PRINTS" id="PR00344">
    <property type="entry name" value="BCTRLSENSOR"/>
</dbReference>
<dbReference type="InterPro" id="IPR005467">
    <property type="entry name" value="His_kinase_dom"/>
</dbReference>
<dbReference type="SMART" id="SM00387">
    <property type="entry name" value="HATPase_c"/>
    <property type="match status" value="1"/>
</dbReference>
<evidence type="ECO:0000256" key="12">
    <source>
        <dbReference type="ARBA" id="ARBA00023136"/>
    </source>
</evidence>
<feature type="domain" description="Phytochrome chromophore attachment site" evidence="14">
    <location>
        <begin position="178"/>
        <end position="321"/>
    </location>
</feature>
<dbReference type="PROSITE" id="PS50110">
    <property type="entry name" value="RESPONSE_REGULATORY"/>
    <property type="match status" value="1"/>
</dbReference>
<evidence type="ECO:0000259" key="14">
    <source>
        <dbReference type="PROSITE" id="PS50046"/>
    </source>
</evidence>
<dbReference type="EMBL" id="SFAV01000079">
    <property type="protein sequence ID" value="TRU90632.1"/>
    <property type="molecule type" value="Genomic_DNA"/>
</dbReference>
<comment type="caution">
    <text evidence="17">The sequence shown here is derived from an EMBL/GenBank/DDBJ whole genome shotgun (WGS) entry which is preliminary data.</text>
</comment>
<dbReference type="CDD" id="cd16922">
    <property type="entry name" value="HATPase_EvgS-ArcB-TorS-like"/>
    <property type="match status" value="1"/>
</dbReference>
<dbReference type="Pfam" id="PF01590">
    <property type="entry name" value="GAF"/>
    <property type="match status" value="1"/>
</dbReference>
<dbReference type="InterPro" id="IPR029016">
    <property type="entry name" value="GAF-like_dom_sf"/>
</dbReference>
<dbReference type="AlphaFoldDB" id="A0A552J4Q0"/>
<keyword evidence="5" id="KW-1003">Cell membrane</keyword>
<evidence type="ECO:0000259" key="16">
    <source>
        <dbReference type="PROSITE" id="PS50110"/>
    </source>
</evidence>
<dbReference type="InterPro" id="IPR004358">
    <property type="entry name" value="Sig_transdc_His_kin-like_C"/>
</dbReference>
<keyword evidence="7" id="KW-0808">Transferase</keyword>
<organism evidence="17 18">
    <name type="scientific">Microcystis novacekii Mn_MB_F_20050700_S1D</name>
    <dbReference type="NCBI Taxonomy" id="2486266"/>
    <lineage>
        <taxon>Bacteria</taxon>
        <taxon>Bacillati</taxon>
        <taxon>Cyanobacteriota</taxon>
        <taxon>Cyanophyceae</taxon>
        <taxon>Oscillatoriophycideae</taxon>
        <taxon>Chroococcales</taxon>
        <taxon>Microcystaceae</taxon>
        <taxon>Microcystis</taxon>
    </lineage>
</organism>
<dbReference type="SMART" id="SM00388">
    <property type="entry name" value="HisKA"/>
    <property type="match status" value="1"/>
</dbReference>
<dbReference type="SMART" id="SM00448">
    <property type="entry name" value="REC"/>
    <property type="match status" value="1"/>
</dbReference>
<accession>A0A552J4Q0</accession>
<gene>
    <name evidence="17" type="ORF">EWV54_06405</name>
</gene>
<proteinExistence type="inferred from homology"/>
<dbReference type="Proteomes" id="UP000319191">
    <property type="component" value="Unassembled WGS sequence"/>
</dbReference>
<evidence type="ECO:0000256" key="9">
    <source>
        <dbReference type="ARBA" id="ARBA00022777"/>
    </source>
</evidence>
<dbReference type="Gene3D" id="3.40.50.2300">
    <property type="match status" value="1"/>
</dbReference>
<dbReference type="InterPro" id="IPR016132">
    <property type="entry name" value="Phyto_chromo_attachment"/>
</dbReference>
<name>A0A552J4Q0_9CHRO</name>
<reference evidence="17 18" key="1">
    <citation type="submission" date="2019-01" db="EMBL/GenBank/DDBJ databases">
        <title>Coherence of Microcystis species and biogeography revealed through population genomics.</title>
        <authorList>
            <person name="Perez-Carrascal O.M."/>
            <person name="Terrat Y."/>
            <person name="Giani A."/>
            <person name="Fortin N."/>
            <person name="Tromas N."/>
            <person name="Shapiro B.J."/>
        </authorList>
    </citation>
    <scope>NUCLEOTIDE SEQUENCE [LARGE SCALE GENOMIC DNA]</scope>
    <source>
        <strain evidence="17">Mn_MB_F_20050700_S1D</strain>
    </source>
</reference>
<dbReference type="InterPro" id="IPR036097">
    <property type="entry name" value="HisK_dim/P_sf"/>
</dbReference>
<dbReference type="PROSITE" id="PS50109">
    <property type="entry name" value="HIS_KIN"/>
    <property type="match status" value="1"/>
</dbReference>
<dbReference type="PANTHER" id="PTHR43547">
    <property type="entry name" value="TWO-COMPONENT HISTIDINE KINASE"/>
    <property type="match status" value="1"/>
</dbReference>
<dbReference type="GO" id="GO:0005524">
    <property type="term" value="F:ATP binding"/>
    <property type="evidence" value="ECO:0007669"/>
    <property type="project" value="UniProtKB-KW"/>
</dbReference>
<dbReference type="InterPro" id="IPR003594">
    <property type="entry name" value="HATPase_dom"/>
</dbReference>
<sequence length="733" mass="83601">MNASPAYVCCQVLSSTHLEQIRSWWGQLAIQVTGPRISLSERDIPPQTGEIYQVLLSTDLQALLLASPQAHNFDYEVRISFEANTIKNFLQGLAVKSLHHPKIEQGYQILNLPPSINVSSFQNKILVKILSIISSPAADGGCSRIFSVCQPIEAALSQQIQQERLLNQVITQMRQSLELPVILETVVREAREFLQVDRLLIYQFFPDTSEGKGKITSESRISDQINSVLNLTPEDDCFSYIPQYKEKYRQGLILAVDDVDVNYSSSFCLSEFLRQHQVRSKLIAPIVVQEELWGLLIAHQCQEKRQWLPQEKKFLGQIGEHLAIAIYQAQLYSQVQEQKDIFERRVIERTQELQDTLMTAEAANLCKSEFLNNMSHELLTPLTCIIGLSSTLQKCSAASNFLPPDKQKHYLQVIQDNGNKLLELINDLLNFSQVSAGKAVLDIKQFSLKYLCNHVLEIIKMEAEIKEINLILEMKITKKEHYFYADYDRVQQILLYLLKNALKFTPEQGTITLRLWKEGSQVIFQVEDTGIGIPAQKIPLLFEKFTQLDGSRKRRYGGMGLGLALTKQLVELHRGTIEVESCLDKGSIFTVRLPQQKPPKSQLQSSDNNHHFNHHNRTIVLIESDEEIANLICELLMVAHYQVIWLIDSVSAIKKIEIVQPNIIIVDQKMPDIYHLCHLLKKSSQTQASKVLILNDTPEISVNFLSRHGIDDYLLKPIQPSLLLEKIRYLTAL</sequence>
<keyword evidence="6 13" id="KW-0597">Phosphoprotein</keyword>
<keyword evidence="9" id="KW-0418">Kinase</keyword>
<dbReference type="SUPFAM" id="SSF47384">
    <property type="entry name" value="Homodimeric domain of signal transducing histidine kinase"/>
    <property type="match status" value="1"/>
</dbReference>
<evidence type="ECO:0000313" key="18">
    <source>
        <dbReference type="Proteomes" id="UP000319191"/>
    </source>
</evidence>
<dbReference type="CDD" id="cd00082">
    <property type="entry name" value="HisKA"/>
    <property type="match status" value="1"/>
</dbReference>
<dbReference type="InterPro" id="IPR011006">
    <property type="entry name" value="CheY-like_superfamily"/>
</dbReference>
<evidence type="ECO:0000256" key="13">
    <source>
        <dbReference type="PROSITE-ProRule" id="PRU00169"/>
    </source>
</evidence>
<dbReference type="GO" id="GO:0005886">
    <property type="term" value="C:plasma membrane"/>
    <property type="evidence" value="ECO:0007669"/>
    <property type="project" value="UniProtKB-SubCell"/>
</dbReference>
<evidence type="ECO:0000256" key="5">
    <source>
        <dbReference type="ARBA" id="ARBA00022475"/>
    </source>
</evidence>
<dbReference type="Pfam" id="PF02518">
    <property type="entry name" value="HATPase_c"/>
    <property type="match status" value="1"/>
</dbReference>
<dbReference type="InterPro" id="IPR003018">
    <property type="entry name" value="GAF"/>
</dbReference>
<dbReference type="EC" id="2.7.13.3" evidence="4"/>
<dbReference type="SUPFAM" id="SSF52172">
    <property type="entry name" value="CheY-like"/>
    <property type="match status" value="1"/>
</dbReference>
<evidence type="ECO:0000256" key="10">
    <source>
        <dbReference type="ARBA" id="ARBA00022840"/>
    </source>
</evidence>
<feature type="domain" description="Histidine kinase" evidence="15">
    <location>
        <begin position="373"/>
        <end position="597"/>
    </location>
</feature>
<dbReference type="InterPro" id="IPR001789">
    <property type="entry name" value="Sig_transdc_resp-reg_receiver"/>
</dbReference>
<dbReference type="PROSITE" id="PS50046">
    <property type="entry name" value="PHYTOCHROME_2"/>
    <property type="match status" value="1"/>
</dbReference>
<evidence type="ECO:0000256" key="8">
    <source>
        <dbReference type="ARBA" id="ARBA00022741"/>
    </source>
</evidence>
<dbReference type="GO" id="GO:0000155">
    <property type="term" value="F:phosphorelay sensor kinase activity"/>
    <property type="evidence" value="ECO:0007669"/>
    <property type="project" value="InterPro"/>
</dbReference>